<dbReference type="EMBL" id="JABWUV010000002">
    <property type="protein sequence ID" value="KAF6379181.1"/>
    <property type="molecule type" value="Genomic_DNA"/>
</dbReference>
<dbReference type="AlphaFoldDB" id="A0A7J7ZYH4"/>
<keyword evidence="3" id="KW-1185">Reference proteome</keyword>
<evidence type="ECO:0000256" key="1">
    <source>
        <dbReference type="SAM" id="MobiDB-lite"/>
    </source>
</evidence>
<feature type="compositionally biased region" description="Polar residues" evidence="1">
    <location>
        <begin position="140"/>
        <end position="161"/>
    </location>
</feature>
<organism evidence="2 3">
    <name type="scientific">Myotis myotis</name>
    <name type="common">Greater mouse-eared bat</name>
    <name type="synonym">Vespertilio myotis</name>
    <dbReference type="NCBI Taxonomy" id="51298"/>
    <lineage>
        <taxon>Eukaryota</taxon>
        <taxon>Metazoa</taxon>
        <taxon>Chordata</taxon>
        <taxon>Craniata</taxon>
        <taxon>Vertebrata</taxon>
        <taxon>Euteleostomi</taxon>
        <taxon>Mammalia</taxon>
        <taxon>Eutheria</taxon>
        <taxon>Laurasiatheria</taxon>
        <taxon>Chiroptera</taxon>
        <taxon>Yangochiroptera</taxon>
        <taxon>Vespertilionidae</taxon>
        <taxon>Myotis</taxon>
    </lineage>
</organism>
<accession>A0A7J7ZYH4</accession>
<protein>
    <submittedName>
        <fullName evidence="2">Uncharacterized protein</fullName>
    </submittedName>
</protein>
<gene>
    <name evidence="2" type="ORF">mMyoMyo1_010001</name>
</gene>
<proteinExistence type="predicted"/>
<feature type="region of interest" description="Disordered" evidence="1">
    <location>
        <begin position="109"/>
        <end position="174"/>
    </location>
</feature>
<evidence type="ECO:0000313" key="3">
    <source>
        <dbReference type="Proteomes" id="UP000527355"/>
    </source>
</evidence>
<feature type="region of interest" description="Disordered" evidence="1">
    <location>
        <begin position="1"/>
        <end position="27"/>
    </location>
</feature>
<name>A0A7J7ZYH4_MYOMY</name>
<dbReference type="Proteomes" id="UP000527355">
    <property type="component" value="Unassembled WGS sequence"/>
</dbReference>
<evidence type="ECO:0000313" key="2">
    <source>
        <dbReference type="EMBL" id="KAF6379181.1"/>
    </source>
</evidence>
<comment type="caution">
    <text evidence="2">The sequence shown here is derived from an EMBL/GenBank/DDBJ whole genome shotgun (WGS) entry which is preliminary data.</text>
</comment>
<sequence length="174" mass="19037">MPATSLTAPLPACLSPAETRSTGCPGAAERRGELATVQAELTKLRPFCLERELESPWRLRWEGRRQLQLPKKKRLDKTFPAPGKEVNQPRALRRVLGHRLFLASLPATLEGAPGTQPVPSEPPNVARRLRWSGPRFRFQHQGQSTVPGPTSADCSPSQGSVSFLGGEQSLSPKD</sequence>
<reference evidence="2 3" key="1">
    <citation type="journal article" date="2020" name="Nature">
        <title>Six reference-quality genomes reveal evolution of bat adaptations.</title>
        <authorList>
            <person name="Jebb D."/>
            <person name="Huang Z."/>
            <person name="Pippel M."/>
            <person name="Hughes G.M."/>
            <person name="Lavrichenko K."/>
            <person name="Devanna P."/>
            <person name="Winkler S."/>
            <person name="Jermiin L.S."/>
            <person name="Skirmuntt E.C."/>
            <person name="Katzourakis A."/>
            <person name="Burkitt-Gray L."/>
            <person name="Ray D.A."/>
            <person name="Sullivan K.A.M."/>
            <person name="Roscito J.G."/>
            <person name="Kirilenko B.M."/>
            <person name="Davalos L.M."/>
            <person name="Corthals A.P."/>
            <person name="Power M.L."/>
            <person name="Jones G."/>
            <person name="Ransome R.D."/>
            <person name="Dechmann D.K.N."/>
            <person name="Locatelli A.G."/>
            <person name="Puechmaille S.J."/>
            <person name="Fedrigo O."/>
            <person name="Jarvis E.D."/>
            <person name="Hiller M."/>
            <person name="Vernes S.C."/>
            <person name="Myers E.W."/>
            <person name="Teeling E.C."/>
        </authorList>
    </citation>
    <scope>NUCLEOTIDE SEQUENCE [LARGE SCALE GENOMIC DNA]</scope>
    <source>
        <strain evidence="2">MMyoMyo1</strain>
        <tissue evidence="2">Flight muscle</tissue>
    </source>
</reference>